<organism evidence="3 4">
    <name type="scientific">Chitinophaga defluvii</name>
    <dbReference type="NCBI Taxonomy" id="3163343"/>
    <lineage>
        <taxon>Bacteria</taxon>
        <taxon>Pseudomonadati</taxon>
        <taxon>Bacteroidota</taxon>
        <taxon>Chitinophagia</taxon>
        <taxon>Chitinophagales</taxon>
        <taxon>Chitinophagaceae</taxon>
        <taxon>Chitinophaga</taxon>
    </lineage>
</organism>
<gene>
    <name evidence="3" type="ORF">ABR189_18645</name>
</gene>
<comment type="caution">
    <text evidence="3">The sequence shown here is derived from an EMBL/GenBank/DDBJ whole genome shotgun (WGS) entry which is preliminary data.</text>
</comment>
<evidence type="ECO:0000256" key="1">
    <source>
        <dbReference type="SAM" id="MobiDB-lite"/>
    </source>
</evidence>
<protein>
    <submittedName>
        <fullName evidence="3">Uncharacterized protein</fullName>
    </submittedName>
</protein>
<keyword evidence="2" id="KW-0472">Membrane</keyword>
<accession>A0ABV2T8Q3</accession>
<reference evidence="3 4" key="1">
    <citation type="submission" date="2024-06" db="EMBL/GenBank/DDBJ databases">
        <title>Chitinophaga defluvii sp. nov., isolated from municipal sewage.</title>
        <authorList>
            <person name="Zhang L."/>
        </authorList>
    </citation>
    <scope>NUCLEOTIDE SEQUENCE [LARGE SCALE GENOMIC DNA]</scope>
    <source>
        <strain evidence="3 4">H8</strain>
    </source>
</reference>
<dbReference type="Proteomes" id="UP001549749">
    <property type="component" value="Unassembled WGS sequence"/>
</dbReference>
<feature type="transmembrane region" description="Helical" evidence="2">
    <location>
        <begin position="6"/>
        <end position="27"/>
    </location>
</feature>
<feature type="compositionally biased region" description="Acidic residues" evidence="1">
    <location>
        <begin position="71"/>
        <end position="82"/>
    </location>
</feature>
<evidence type="ECO:0000313" key="3">
    <source>
        <dbReference type="EMBL" id="MET6999414.1"/>
    </source>
</evidence>
<proteinExistence type="predicted"/>
<dbReference type="EMBL" id="JBEXAC010000002">
    <property type="protein sequence ID" value="MET6999414.1"/>
    <property type="molecule type" value="Genomic_DNA"/>
</dbReference>
<name>A0ABV2T8Q3_9BACT</name>
<keyword evidence="2" id="KW-0812">Transmembrane</keyword>
<evidence type="ECO:0000256" key="2">
    <source>
        <dbReference type="SAM" id="Phobius"/>
    </source>
</evidence>
<sequence>MLDAGAWKGFLIVAGIGCGVYYGYLLFTGRFGHQRRQAGIAGTRDSRTKRTWSVAESQEMEDEPPDHGDNESNDVPDTPDAEEVNQLNALEQLADDLQTIISEHQSGDKEGLMYRLQQEISRYPVLNKPAFRAAISNLIIRAAKEDCSLVVSQTEADALWSHF</sequence>
<evidence type="ECO:0000313" key="4">
    <source>
        <dbReference type="Proteomes" id="UP001549749"/>
    </source>
</evidence>
<keyword evidence="2" id="KW-1133">Transmembrane helix</keyword>
<dbReference type="RefSeq" id="WP_354661979.1">
    <property type="nucleotide sequence ID" value="NZ_JBEXAC010000002.1"/>
</dbReference>
<keyword evidence="4" id="KW-1185">Reference proteome</keyword>
<feature type="region of interest" description="Disordered" evidence="1">
    <location>
        <begin position="37"/>
        <end position="82"/>
    </location>
</feature>